<dbReference type="GO" id="GO:0051015">
    <property type="term" value="F:actin filament binding"/>
    <property type="evidence" value="ECO:0007669"/>
    <property type="project" value="InterPro"/>
</dbReference>
<evidence type="ECO:0000256" key="1">
    <source>
        <dbReference type="ARBA" id="ARBA00008418"/>
    </source>
</evidence>
<dbReference type="GO" id="GO:0051016">
    <property type="term" value="P:barbed-end actin filament capping"/>
    <property type="evidence" value="ECO:0007669"/>
    <property type="project" value="TreeGrafter"/>
</dbReference>
<proteinExistence type="inferred from homology"/>
<dbReference type="Proteomes" id="UP000677054">
    <property type="component" value="Unassembled WGS sequence"/>
</dbReference>
<dbReference type="CDD" id="cd11293">
    <property type="entry name" value="gelsolin_S4_like"/>
    <property type="match status" value="1"/>
</dbReference>
<dbReference type="InterPro" id="IPR007122">
    <property type="entry name" value="Villin/Gelsolin"/>
</dbReference>
<dbReference type="FunFam" id="3.40.20.10:FF:000001">
    <property type="entry name" value="Gelsolin"/>
    <property type="match status" value="1"/>
</dbReference>
<dbReference type="Pfam" id="PF02209">
    <property type="entry name" value="VHP"/>
    <property type="match status" value="1"/>
</dbReference>
<evidence type="ECO:0000259" key="5">
    <source>
        <dbReference type="PROSITE" id="PS51089"/>
    </source>
</evidence>
<gene>
    <name evidence="6" type="ORF">DSTB1V02_LOCUS14361</name>
</gene>
<accession>A0A7R9AI66</accession>
<reference evidence="6" key="1">
    <citation type="submission" date="2020-11" db="EMBL/GenBank/DDBJ databases">
        <authorList>
            <person name="Tran Van P."/>
        </authorList>
    </citation>
    <scope>NUCLEOTIDE SEQUENCE</scope>
</reference>
<protein>
    <recommendedName>
        <fullName evidence="5">HP domain-containing protein</fullName>
    </recommendedName>
</protein>
<feature type="domain" description="HP" evidence="5">
    <location>
        <begin position="395"/>
        <end position="461"/>
    </location>
</feature>
<keyword evidence="3" id="KW-0677">Repeat</keyword>
<dbReference type="FunFam" id="3.40.20.10:FF:000005">
    <property type="entry name" value="Gelsolin"/>
    <property type="match status" value="1"/>
</dbReference>
<keyword evidence="7" id="KW-1185">Reference proteome</keyword>
<dbReference type="Gene3D" id="1.10.950.10">
    <property type="entry name" value="Villin headpiece domain"/>
    <property type="match status" value="1"/>
</dbReference>
<dbReference type="EMBL" id="CAJPEV010010848">
    <property type="protein sequence ID" value="CAG0906116.1"/>
    <property type="molecule type" value="Genomic_DNA"/>
</dbReference>
<dbReference type="GO" id="GO:0005546">
    <property type="term" value="F:phosphatidylinositol-4,5-bisphosphate binding"/>
    <property type="evidence" value="ECO:0007669"/>
    <property type="project" value="TreeGrafter"/>
</dbReference>
<keyword evidence="4" id="KW-0009">Actin-binding</keyword>
<dbReference type="InterPro" id="IPR003128">
    <property type="entry name" value="Villin_headpiece"/>
</dbReference>
<dbReference type="CDD" id="cd11291">
    <property type="entry name" value="gelsolin_S6_like"/>
    <property type="match status" value="1"/>
</dbReference>
<dbReference type="AlphaFoldDB" id="A0A7R9AI66"/>
<dbReference type="OrthoDB" id="6375767at2759"/>
<dbReference type="GO" id="GO:0005737">
    <property type="term" value="C:cytoplasm"/>
    <property type="evidence" value="ECO:0007669"/>
    <property type="project" value="TreeGrafter"/>
</dbReference>
<evidence type="ECO:0000256" key="3">
    <source>
        <dbReference type="ARBA" id="ARBA00022737"/>
    </source>
</evidence>
<dbReference type="SUPFAM" id="SSF47050">
    <property type="entry name" value="VHP, Villin headpiece domain"/>
    <property type="match status" value="1"/>
</dbReference>
<organism evidence="6">
    <name type="scientific">Darwinula stevensoni</name>
    <dbReference type="NCBI Taxonomy" id="69355"/>
    <lineage>
        <taxon>Eukaryota</taxon>
        <taxon>Metazoa</taxon>
        <taxon>Ecdysozoa</taxon>
        <taxon>Arthropoda</taxon>
        <taxon>Crustacea</taxon>
        <taxon>Oligostraca</taxon>
        <taxon>Ostracoda</taxon>
        <taxon>Podocopa</taxon>
        <taxon>Podocopida</taxon>
        <taxon>Darwinulocopina</taxon>
        <taxon>Darwinuloidea</taxon>
        <taxon>Darwinulidae</taxon>
        <taxon>Darwinula</taxon>
    </lineage>
</organism>
<dbReference type="SMART" id="SM00153">
    <property type="entry name" value="VHP"/>
    <property type="match status" value="1"/>
</dbReference>
<dbReference type="GO" id="GO:0015629">
    <property type="term" value="C:actin cytoskeleton"/>
    <property type="evidence" value="ECO:0007669"/>
    <property type="project" value="TreeGrafter"/>
</dbReference>
<dbReference type="Pfam" id="PF00626">
    <property type="entry name" value="Gelsolin"/>
    <property type="match status" value="3"/>
</dbReference>
<evidence type="ECO:0000313" key="6">
    <source>
        <dbReference type="EMBL" id="CAD7254615.1"/>
    </source>
</evidence>
<dbReference type="GO" id="GO:0051014">
    <property type="term" value="P:actin filament severing"/>
    <property type="evidence" value="ECO:0007669"/>
    <property type="project" value="TreeGrafter"/>
</dbReference>
<dbReference type="PRINTS" id="PR00597">
    <property type="entry name" value="GELSOLIN"/>
</dbReference>
<dbReference type="GO" id="GO:0008154">
    <property type="term" value="P:actin polymerization or depolymerization"/>
    <property type="evidence" value="ECO:0007669"/>
    <property type="project" value="TreeGrafter"/>
</dbReference>
<dbReference type="InterPro" id="IPR029006">
    <property type="entry name" value="ADF-H/Gelsolin-like_dom_sf"/>
</dbReference>
<dbReference type="SMART" id="SM00262">
    <property type="entry name" value="GEL"/>
    <property type="match status" value="3"/>
</dbReference>
<dbReference type="Gene3D" id="3.40.20.10">
    <property type="entry name" value="Severin"/>
    <property type="match status" value="3"/>
</dbReference>
<evidence type="ECO:0000256" key="4">
    <source>
        <dbReference type="ARBA" id="ARBA00023203"/>
    </source>
</evidence>
<dbReference type="PANTHER" id="PTHR11977">
    <property type="entry name" value="VILLIN"/>
    <property type="match status" value="1"/>
</dbReference>
<name>A0A7R9AI66_9CRUS</name>
<keyword evidence="2" id="KW-0117">Actin capping</keyword>
<comment type="similarity">
    <text evidence="1">Belongs to the villin/gelsolin family.</text>
</comment>
<dbReference type="InterPro" id="IPR036886">
    <property type="entry name" value="Villin_headpiece_dom_sf"/>
</dbReference>
<dbReference type="CDD" id="cd11288">
    <property type="entry name" value="gelsolin_S5_like"/>
    <property type="match status" value="1"/>
</dbReference>
<dbReference type="PROSITE" id="PS51089">
    <property type="entry name" value="HP"/>
    <property type="match status" value="1"/>
</dbReference>
<dbReference type="EMBL" id="LR910366">
    <property type="protein sequence ID" value="CAD7254615.1"/>
    <property type="molecule type" value="Genomic_DNA"/>
</dbReference>
<sequence length="461" mass="51767">MVDDGSGQKEVWRVENFNLAPVEPQMHGRFYGGDCYVVLYAYTTGAADHFIVYYWIGAKSSQDEQGTAALKAVEVDDKLGGKAVQVRVVQGKEPPHFMAIFGGKMIVYAGGKASAFDGPDAVDREVSEKYLLQVRGTSQYSTKAVEVDCRGASLNSNDVFLLKTPHSLFIWAGKGSTGDEREMAKKIAATTIPLEPTLVYEGQEKADFWNAIGGKEEYASEKRLSDRDDPHPARLFQCSNATGSFKGPDSVIRDVVETLRNDDLELSLEIVDFDQSDLIPDDVMLLDAWDTVFLWIGTDSNRIERSLAERAAQEYLAADPAQRDQDTPVVRVKQGFEPPNFTGFFGIWDRSLWSVSFPDSWYGAKFNSKTYEQLKKELQEENPGLEIITKENGLSEETTKYSLDVLLEKDPDKLPLGIDPTKKEDYLREEDFKRAFGMGMEDFETLPNWKRQQLKKSAGLF</sequence>
<evidence type="ECO:0000256" key="2">
    <source>
        <dbReference type="ARBA" id="ARBA00022467"/>
    </source>
</evidence>
<dbReference type="SUPFAM" id="SSF55753">
    <property type="entry name" value="Actin depolymerizing proteins"/>
    <property type="match status" value="3"/>
</dbReference>
<evidence type="ECO:0000313" key="7">
    <source>
        <dbReference type="Proteomes" id="UP000677054"/>
    </source>
</evidence>
<dbReference type="PANTHER" id="PTHR11977:SF57">
    <property type="entry name" value="VILLIN-LIKE PROTEIN QUAIL"/>
    <property type="match status" value="1"/>
</dbReference>
<dbReference type="InterPro" id="IPR007123">
    <property type="entry name" value="Gelsolin-like_dom"/>
</dbReference>